<dbReference type="InterPro" id="IPR003688">
    <property type="entry name" value="TraG/VirD4"/>
</dbReference>
<evidence type="ECO:0000256" key="4">
    <source>
        <dbReference type="ARBA" id="ARBA00022692"/>
    </source>
</evidence>
<evidence type="ECO:0000313" key="9">
    <source>
        <dbReference type="Proteomes" id="UP000436522"/>
    </source>
</evidence>
<evidence type="ECO:0000256" key="2">
    <source>
        <dbReference type="ARBA" id="ARBA00008806"/>
    </source>
</evidence>
<name>A0A640VWI6_9RHOB</name>
<organism evidence="8 9">
    <name type="scientific">Roseobacter cerasinus</name>
    <dbReference type="NCBI Taxonomy" id="2602289"/>
    <lineage>
        <taxon>Bacteria</taxon>
        <taxon>Pseudomonadati</taxon>
        <taxon>Pseudomonadota</taxon>
        <taxon>Alphaproteobacteria</taxon>
        <taxon>Rhodobacterales</taxon>
        <taxon>Roseobacteraceae</taxon>
        <taxon>Roseobacter</taxon>
    </lineage>
</organism>
<evidence type="ECO:0000256" key="3">
    <source>
        <dbReference type="ARBA" id="ARBA00022475"/>
    </source>
</evidence>
<comment type="similarity">
    <text evidence="2">Belongs to the VirD4/TraG family.</text>
</comment>
<dbReference type="AlphaFoldDB" id="A0A640VWI6"/>
<evidence type="ECO:0000256" key="5">
    <source>
        <dbReference type="ARBA" id="ARBA00022989"/>
    </source>
</evidence>
<evidence type="ECO:0000256" key="1">
    <source>
        <dbReference type="ARBA" id="ARBA00004651"/>
    </source>
</evidence>
<dbReference type="EMBL" id="BLIV01000012">
    <property type="protein sequence ID" value="GFE52389.1"/>
    <property type="molecule type" value="Genomic_DNA"/>
</dbReference>
<dbReference type="SUPFAM" id="SSF52540">
    <property type="entry name" value="P-loop containing nucleoside triphosphate hydrolases"/>
    <property type="match status" value="1"/>
</dbReference>
<comment type="subcellular location">
    <subcellularLocation>
        <location evidence="1">Cell membrane</location>
        <topology evidence="1">Multi-pass membrane protein</topology>
    </subcellularLocation>
</comment>
<dbReference type="PANTHER" id="PTHR37937:SF1">
    <property type="entry name" value="CONJUGATIVE TRANSFER: DNA TRANSPORT"/>
    <property type="match status" value="1"/>
</dbReference>
<dbReference type="InterPro" id="IPR027417">
    <property type="entry name" value="P-loop_NTPase"/>
</dbReference>
<protein>
    <recommendedName>
        <fullName evidence="10">Conjugal transfer protein TraG</fullName>
    </recommendedName>
</protein>
<keyword evidence="4 7" id="KW-0812">Transmembrane</keyword>
<keyword evidence="6 7" id="KW-0472">Membrane</keyword>
<gene>
    <name evidence="8" type="ORF">So717_41420</name>
</gene>
<feature type="transmembrane region" description="Helical" evidence="7">
    <location>
        <begin position="86"/>
        <end position="104"/>
    </location>
</feature>
<feature type="transmembrane region" description="Helical" evidence="7">
    <location>
        <begin position="110"/>
        <end position="130"/>
    </location>
</feature>
<keyword evidence="9" id="KW-1185">Reference proteome</keyword>
<proteinExistence type="inferred from homology"/>
<evidence type="ECO:0008006" key="10">
    <source>
        <dbReference type="Google" id="ProtNLM"/>
    </source>
</evidence>
<comment type="caution">
    <text evidence="8">The sequence shown here is derived from an EMBL/GenBank/DDBJ whole genome shotgun (WGS) entry which is preliminary data.</text>
</comment>
<accession>A0A640VWI6</accession>
<evidence type="ECO:0000256" key="7">
    <source>
        <dbReference type="SAM" id="Phobius"/>
    </source>
</evidence>
<evidence type="ECO:0000256" key="6">
    <source>
        <dbReference type="ARBA" id="ARBA00023136"/>
    </source>
</evidence>
<keyword evidence="5 7" id="KW-1133">Transmembrane helix</keyword>
<dbReference type="RefSeq" id="WP_202981927.1">
    <property type="nucleotide sequence ID" value="NZ_BLIV01000012.1"/>
</dbReference>
<feature type="transmembrane region" description="Helical" evidence="7">
    <location>
        <begin position="60"/>
        <end position="79"/>
    </location>
</feature>
<keyword evidence="3" id="KW-1003">Cell membrane</keyword>
<dbReference type="Pfam" id="PF02534">
    <property type="entry name" value="T4SS-DNA_transf"/>
    <property type="match status" value="1"/>
</dbReference>
<dbReference type="Proteomes" id="UP000436522">
    <property type="component" value="Unassembled WGS sequence"/>
</dbReference>
<dbReference type="PANTHER" id="PTHR37937">
    <property type="entry name" value="CONJUGATIVE TRANSFER: DNA TRANSPORT"/>
    <property type="match status" value="1"/>
</dbReference>
<reference evidence="8 9" key="1">
    <citation type="submission" date="2019-12" db="EMBL/GenBank/DDBJ databases">
        <title>Roseobacter cerasinus sp. nov., isolated from seawater around aquaculture.</title>
        <authorList>
            <person name="Muramatsu S."/>
            <person name="Takabe Y."/>
            <person name="Mori K."/>
            <person name="Takaichi S."/>
            <person name="Hanada S."/>
        </authorList>
    </citation>
    <scope>NUCLEOTIDE SEQUENCE [LARGE SCALE GENOMIC DNA]</scope>
    <source>
        <strain evidence="8 9">AI77</strain>
    </source>
</reference>
<dbReference type="GO" id="GO:0005886">
    <property type="term" value="C:plasma membrane"/>
    <property type="evidence" value="ECO:0007669"/>
    <property type="project" value="UniProtKB-SubCell"/>
</dbReference>
<dbReference type="InterPro" id="IPR051539">
    <property type="entry name" value="T4SS-coupling_protein"/>
</dbReference>
<evidence type="ECO:0000313" key="8">
    <source>
        <dbReference type="EMBL" id="GFE52389.1"/>
    </source>
</evidence>
<sequence>MKRVSKKNGRDGSRWIWGAGIGAATVVAMTAGGAAAQGLFDFNPYHYDSNGQYRAWMTVSRVTLMAGATGVGFAIGWLFSPAGKELRAVLMALALIFASLIAAINSGPVGWSAAALLAVIGFAYGVGYYIGQALRGLGTTPTTFGSAQWASVPHLAEQKLLGRNGIRLGTVSYEGNHVPFCYSGDRHLFTYAPTRTGKGVSHIVPNLLSHKGSVLVIDVKGENCLITAKARQDMGQEVMAIDPWDIAATQAGVTPARFNPLDWVHVNDPDAPENAMLLADALVQKHDKGEPFWQEEAKALIQGLILLVAFDATYEDKRNLGTVPDAWTAVGTADAFFEDIDALLSGTANRPEDFQTQAAKQWAALKATNDKILKRLGWIGDQKE</sequence>